<dbReference type="PANTHER" id="PTHR20914:SF25">
    <property type="entry name" value="PHOSPHOLIPASE A2 INHIBITOR AND LY6_PLAUR DOMAIN-CONTAINING PROTEIN"/>
    <property type="match status" value="1"/>
</dbReference>
<feature type="region of interest" description="Disordered" evidence="4">
    <location>
        <begin position="696"/>
        <end position="717"/>
    </location>
</feature>
<keyword evidence="3" id="KW-1015">Disulfide bond</keyword>
<dbReference type="InterPro" id="IPR016054">
    <property type="entry name" value="LY6_UPA_recep-like"/>
</dbReference>
<dbReference type="Ensembl" id="ENSACAT00000040855.1">
    <property type="protein sequence ID" value="ENSACAP00000033901.1"/>
    <property type="gene ID" value="ENSACAG00000039542.1"/>
</dbReference>
<evidence type="ECO:0000256" key="2">
    <source>
        <dbReference type="ARBA" id="ARBA00022525"/>
    </source>
</evidence>
<accession>A0A803TFB1</accession>
<dbReference type="OrthoDB" id="5945173at2759"/>
<organism evidence="7 8">
    <name type="scientific">Anolis carolinensis</name>
    <name type="common">Green anole</name>
    <name type="synonym">American chameleon</name>
    <dbReference type="NCBI Taxonomy" id="28377"/>
    <lineage>
        <taxon>Eukaryota</taxon>
        <taxon>Metazoa</taxon>
        <taxon>Chordata</taxon>
        <taxon>Craniata</taxon>
        <taxon>Vertebrata</taxon>
        <taxon>Euteleostomi</taxon>
        <taxon>Lepidosauria</taxon>
        <taxon>Squamata</taxon>
        <taxon>Bifurcata</taxon>
        <taxon>Unidentata</taxon>
        <taxon>Episquamata</taxon>
        <taxon>Toxicofera</taxon>
        <taxon>Iguania</taxon>
        <taxon>Dactyloidae</taxon>
        <taxon>Anolis</taxon>
    </lineage>
</organism>
<dbReference type="Pfam" id="PF00021">
    <property type="entry name" value="UPAR_LY6"/>
    <property type="match status" value="3"/>
</dbReference>
<dbReference type="Proteomes" id="UP000001646">
    <property type="component" value="Unplaced"/>
</dbReference>
<dbReference type="SUPFAM" id="SSF57302">
    <property type="entry name" value="Snake toxin-like"/>
    <property type="match status" value="3"/>
</dbReference>
<dbReference type="Gene3D" id="2.10.60.10">
    <property type="entry name" value="CD59"/>
    <property type="match status" value="3"/>
</dbReference>
<dbReference type="GeneTree" id="ENSGT00940000153599"/>
<dbReference type="InterPro" id="IPR050918">
    <property type="entry name" value="CNF-like_PLA2_Inhibitor"/>
</dbReference>
<proteinExistence type="predicted"/>
<dbReference type="CDD" id="cd23558">
    <property type="entry name" value="TFP_LU_ECD_uPAR_rpt3"/>
    <property type="match status" value="1"/>
</dbReference>
<dbReference type="KEGG" id="acs:103279306"/>
<feature type="compositionally biased region" description="Basic and acidic residues" evidence="4">
    <location>
        <begin position="581"/>
        <end position="598"/>
    </location>
</feature>
<gene>
    <name evidence="7" type="primary">LOC103279306</name>
</gene>
<dbReference type="PANTHER" id="PTHR20914">
    <property type="entry name" value="LY6/PLAUR DOMAIN-CONTAINING PROTEIN 8"/>
    <property type="match status" value="1"/>
</dbReference>
<dbReference type="GeneID" id="103279306"/>
<dbReference type="AlphaFoldDB" id="A0A803TFB1"/>
<keyword evidence="5" id="KW-0732">Signal</keyword>
<feature type="region of interest" description="Disordered" evidence="4">
    <location>
        <begin position="400"/>
        <end position="447"/>
    </location>
</feature>
<reference evidence="7" key="1">
    <citation type="submission" date="2009-12" db="EMBL/GenBank/DDBJ databases">
        <title>The Genome Sequence of Anolis carolinensis (Green Anole Lizard).</title>
        <authorList>
            <consortium name="The Genome Sequencing Platform"/>
            <person name="Di Palma F."/>
            <person name="Alfoldi J."/>
            <person name="Heiman D."/>
            <person name="Young S."/>
            <person name="Grabherr M."/>
            <person name="Johnson J."/>
            <person name="Lander E.S."/>
            <person name="Lindblad-Toh K."/>
        </authorList>
    </citation>
    <scope>NUCLEOTIDE SEQUENCE [LARGE SCALE GENOMIC DNA]</scope>
    <source>
        <strain evidence="7">JBL SC #1</strain>
    </source>
</reference>
<feature type="compositionally biased region" description="Polar residues" evidence="4">
    <location>
        <begin position="613"/>
        <end position="623"/>
    </location>
</feature>
<protein>
    <recommendedName>
        <fullName evidence="6">UPAR/Ly6 domain-containing protein</fullName>
    </recommendedName>
</protein>
<feature type="region of interest" description="Disordered" evidence="4">
    <location>
        <begin position="553"/>
        <end position="636"/>
    </location>
</feature>
<comment type="subcellular location">
    <subcellularLocation>
        <location evidence="1">Secreted</location>
    </subcellularLocation>
</comment>
<feature type="domain" description="UPAR/Ly6" evidence="6">
    <location>
        <begin position="208"/>
        <end position="304"/>
    </location>
</feature>
<reference evidence="7" key="3">
    <citation type="submission" date="2025-09" db="UniProtKB">
        <authorList>
            <consortium name="Ensembl"/>
        </authorList>
    </citation>
    <scope>IDENTIFICATION</scope>
</reference>
<evidence type="ECO:0000256" key="1">
    <source>
        <dbReference type="ARBA" id="ARBA00004613"/>
    </source>
</evidence>
<evidence type="ECO:0000256" key="3">
    <source>
        <dbReference type="ARBA" id="ARBA00023157"/>
    </source>
</evidence>
<name>A0A803TFB1_ANOCA</name>
<dbReference type="GO" id="GO:0005576">
    <property type="term" value="C:extracellular region"/>
    <property type="evidence" value="ECO:0007669"/>
    <property type="project" value="UniProtKB-SubCell"/>
</dbReference>
<dbReference type="InterPro" id="IPR045860">
    <property type="entry name" value="Snake_toxin-like_sf"/>
</dbReference>
<feature type="chain" id="PRO_5032337262" description="UPAR/Ly6 domain-containing protein" evidence="5">
    <location>
        <begin position="20"/>
        <end position="774"/>
    </location>
</feature>
<feature type="compositionally biased region" description="Polar residues" evidence="4">
    <location>
        <begin position="567"/>
        <end position="580"/>
    </location>
</feature>
<evidence type="ECO:0000256" key="5">
    <source>
        <dbReference type="SAM" id="SignalP"/>
    </source>
</evidence>
<evidence type="ECO:0000256" key="4">
    <source>
        <dbReference type="SAM" id="MobiDB-lite"/>
    </source>
</evidence>
<dbReference type="InParanoid" id="A0A803TFB1"/>
<sequence length="774" mass="82049">MARFLAVLLLPALFNQAFCLQCNTCHGEYNCIGENVTCENPYASCTTSVRKAYVSFLEFQSVRKGCAQQLYPPESISIKSHLMSLSYQARFCAEDGCNNETYFVSHQPPANHMRCHTCASQGAWCPEIARTQISCSGHQDQCVDLTILGKLGQYSNLKIKGCSSLKRCEDTLSFYSGMRTIHASCCNSPLCNTFSTDFHVLSEAPNGLECYSCVDDDGSGPGCTTQAMSKVQCTGIHNMCLEGVGNSRKAGKDLGLVTFKGCASPAMCQSSLLGLVQELDNTDVLCCQGSLCNNRIVNGIVTEARIPADSMDIAEAPECIKPSQAPSGVTAVPDCAYTEEKENDGVVSVHPSAGIHIEEETNVNERENNGKLVTENNTMSHFPHHDDHSITHKDTITENISEGSSQGNAASPSGAPGSDLITGDGSSAATILDKSNPGASTTSSGNHGNVVVLIPVVVSRRNNTTSSSTETTTDNRILARSNTNDEIDYEECEEEVEGMTTGEHFMAAKESNHDGSTSTPRSTIVPVEAHSDAGIFVEGMNRDESAYLPSSNQGGHGAGIFTREGSTHASATDPAGSSNVVHEHNVHAHGRDDGRFTVDETTANHAPGPGDSTVDNHGATSGENFFGGSPPLQPGRVSDTIIPIPFVVSKDNDSFITEGNNVANTNSPVATSGPDRDILVSGAGAGTARPKNKIPCKRPGSQRRQGAKLVSSDATNKRVSEEVFTRDGVTSLFSDTKNPSHSGGGKVNPNSGSLGLLNNLNLFLLSLLMVALLH</sequence>
<reference evidence="7" key="2">
    <citation type="submission" date="2025-08" db="UniProtKB">
        <authorList>
            <consortium name="Ensembl"/>
        </authorList>
    </citation>
    <scope>IDENTIFICATION</scope>
</reference>
<evidence type="ECO:0000313" key="8">
    <source>
        <dbReference type="Proteomes" id="UP000001646"/>
    </source>
</evidence>
<feature type="compositionally biased region" description="Polar residues" evidence="4">
    <location>
        <begin position="400"/>
        <end position="411"/>
    </location>
</feature>
<dbReference type="CDD" id="cd23557">
    <property type="entry name" value="TFP_LU_ECD_uPAR_rpt2"/>
    <property type="match status" value="1"/>
</dbReference>
<keyword evidence="8" id="KW-1185">Reference proteome</keyword>
<evidence type="ECO:0000313" key="7">
    <source>
        <dbReference type="Ensembl" id="ENSACAP00000033901.1"/>
    </source>
</evidence>
<feature type="compositionally biased region" description="Polar residues" evidence="4">
    <location>
        <begin position="437"/>
        <end position="447"/>
    </location>
</feature>
<keyword evidence="2" id="KW-0964">Secreted</keyword>
<feature type="signal peptide" evidence="5">
    <location>
        <begin position="1"/>
        <end position="19"/>
    </location>
</feature>
<dbReference type="SMART" id="SM00134">
    <property type="entry name" value="LU"/>
    <property type="match status" value="3"/>
</dbReference>
<feature type="domain" description="UPAR/Ly6" evidence="6">
    <location>
        <begin position="20"/>
        <end position="105"/>
    </location>
</feature>
<feature type="domain" description="UPAR/Ly6" evidence="6">
    <location>
        <begin position="113"/>
        <end position="201"/>
    </location>
</feature>
<evidence type="ECO:0000259" key="6">
    <source>
        <dbReference type="SMART" id="SM00134"/>
    </source>
</evidence>